<feature type="compositionally biased region" description="Pro residues" evidence="1">
    <location>
        <begin position="1399"/>
        <end position="1408"/>
    </location>
</feature>
<feature type="region of interest" description="Disordered" evidence="1">
    <location>
        <begin position="1337"/>
        <end position="1458"/>
    </location>
</feature>
<feature type="region of interest" description="Disordered" evidence="1">
    <location>
        <begin position="1480"/>
        <end position="1518"/>
    </location>
</feature>
<feature type="compositionally biased region" description="Polar residues" evidence="1">
    <location>
        <begin position="406"/>
        <end position="427"/>
    </location>
</feature>
<dbReference type="PANTHER" id="PTHR48125:SF12">
    <property type="entry name" value="AT HOOK TRANSCRIPTION FACTOR FAMILY-RELATED"/>
    <property type="match status" value="1"/>
</dbReference>
<proteinExistence type="predicted"/>
<feature type="region of interest" description="Disordered" evidence="1">
    <location>
        <begin position="700"/>
        <end position="746"/>
    </location>
</feature>
<gene>
    <name evidence="2" type="ORF">LTR77_003806</name>
</gene>
<feature type="compositionally biased region" description="Acidic residues" evidence="1">
    <location>
        <begin position="258"/>
        <end position="272"/>
    </location>
</feature>
<sequence>MAAAALKGTMPSRDQPASALSPSGPAAADPLLKQVVVCGLAASKSKRGRGTYELVRILFDPAASSNLCSVELDKKLRNDRRSGRSSNIVVDLNGYVSTVQCRVAKIQYDLIIGTDWRQENGLTASRITRTLTVGGSTMLRYEAEGLRTPDNIWPLQVAFVLAPLHKRGKAGCTTALRDDAFALKIALLLAPLRIKTDRTSCRLWSSRAGIKQHAPKTGEKRPAGEPPSSSRAPQRARKAEGPMDKGKGKSVSGGAGEPGDDGSDDDDDDDENDPGKKKPPGNGPEKVKKKGRQGVQRPTAPVGDRGMGSTAPRTEADEEVAKLVSLLLQSTDPHLKNTRRIAKLMDGLTLRDTTTPMPPPATPSRTPQQSRAPAQPSHPTVAVPSALPYTSPAPSGQPLAAPTPTQPSSAGPTMAQQPFSDPAITQPSSAVVDSSAQVQFRAKVFNAQPVPGRNVQLAQVSHFKSSWMLEFADIGTTKVFFSESASQQGSAGQPMSHPQQGIASVGFTSSRHPIPFSVLSQNTPTTTVRDVAGRIATCFNNWPWELDYGKSDARKVVNLWISRALMEVVKRDSEAVECKLNAAGTAFSTDIHYVDKATGKLDSVTAIASIVGYETDQIEVPKPPSRQGTRQAVEQAGMQAPMNEREARKAQKAKDVLRWLAFNFSGMFGTRARVEELIRTYKSKLQVSQGQKELQRLIAKQQEAQRGDKASTKTSSGGSHRAKTAGSGITRRGTTKNPHKAGNSKLFNLGRWKGGGTVNAVRAPSAVLKTLGLKTLNLYIYSINAARVTPVLDTLMQFYHSGADVRRVWIEGARIADEVNLAISAGIPPSSQCDCDNTAAISEMHPCEGCAEETLCFKREFDWAGRLVCPACYDRSKTVATRRKMTDPRLVHCRVAESLLLSFRNECRTRGIDWASPESEAILTKATDDARSQLDKDSITEYVDQYTMLSHDMGAARAPIGNNPSRRRYVPDQLTVDAVFPEGDEENHGLKHSAGNVEITSVTCNQAKWIHLPGVLHVIGEYLRSSRDSTARKKLLKALMSLTQARLKHKYLRGDSERTRFRKCMAEMMRGETVPGVHGPWEAHSQTFTAHRAPALFDKDTDNNLWGEETYSRIQKCVSSTATFFGVEDKLFRLRDDTLWFGDQHSNPDRLDRNGLFTLFRERIARMRLECNRKWVTKDDEETLCNETMFQMCASMTEKPELQWLREKYGDRLGLPLTTFINSPLRFSIAHRLHGFQMTTGWPTSPSDVSERVDAENNILIESWYVNIAKMDMADEYYDMLDRILGATQIKTARYDPDHPFVDADEVRTYEGDEDVFARDDYVLPDFNDDVVEVREGEVNEEAADEEDGSDVEGEEEGEDVGDEEQWAVGNDAGMGNDFAQDVGGTTIPTSSHATSSLLPPPAVPAAPSPSSGTGADQRPAPKRISMSEYTARKTAAEEDGQAQAAQEHDSSRSSVAGLSAVGGDVEMQDTAYGAVPQDTVTGLQHGQPPQPPQRPAAPTTPATGSQHAQPQPMDEHDRWVAPGGYRPVSPVFGPQQLAFLTREAREMVQTTYPQQFVENEEVTLGLAKLIHVARSGDQYAWNAAYVELMETLGRR</sequence>
<protein>
    <submittedName>
        <fullName evidence="2">Uncharacterized protein</fullName>
    </submittedName>
</protein>
<comment type="caution">
    <text evidence="2">The sequence shown here is derived from an EMBL/GenBank/DDBJ whole genome shotgun (WGS) entry which is preliminary data.</text>
</comment>
<feature type="region of interest" description="Disordered" evidence="1">
    <location>
        <begin position="1"/>
        <end position="24"/>
    </location>
</feature>
<accession>A0AAV9PHB9</accession>
<evidence type="ECO:0000313" key="3">
    <source>
        <dbReference type="Proteomes" id="UP001337655"/>
    </source>
</evidence>
<feature type="region of interest" description="Disordered" evidence="1">
    <location>
        <begin position="206"/>
        <end position="317"/>
    </location>
</feature>
<feature type="region of interest" description="Disordered" evidence="1">
    <location>
        <begin position="347"/>
        <end position="430"/>
    </location>
</feature>
<evidence type="ECO:0000313" key="2">
    <source>
        <dbReference type="EMBL" id="KAK5172168.1"/>
    </source>
</evidence>
<feature type="region of interest" description="Disordered" evidence="1">
    <location>
        <begin position="621"/>
        <end position="644"/>
    </location>
</feature>
<dbReference type="GeneID" id="89925152"/>
<dbReference type="RefSeq" id="XP_064661012.1">
    <property type="nucleotide sequence ID" value="XM_064801061.1"/>
</dbReference>
<name>A0AAV9PHB9_9PEZI</name>
<dbReference type="EMBL" id="JAVRRT010000005">
    <property type="protein sequence ID" value="KAK5172168.1"/>
    <property type="molecule type" value="Genomic_DNA"/>
</dbReference>
<organism evidence="2 3">
    <name type="scientific">Saxophila tyrrhenica</name>
    <dbReference type="NCBI Taxonomy" id="1690608"/>
    <lineage>
        <taxon>Eukaryota</taxon>
        <taxon>Fungi</taxon>
        <taxon>Dikarya</taxon>
        <taxon>Ascomycota</taxon>
        <taxon>Pezizomycotina</taxon>
        <taxon>Dothideomycetes</taxon>
        <taxon>Dothideomycetidae</taxon>
        <taxon>Mycosphaerellales</taxon>
        <taxon>Extremaceae</taxon>
        <taxon>Saxophila</taxon>
    </lineage>
</organism>
<evidence type="ECO:0000256" key="1">
    <source>
        <dbReference type="SAM" id="MobiDB-lite"/>
    </source>
</evidence>
<reference evidence="2 3" key="1">
    <citation type="submission" date="2023-08" db="EMBL/GenBank/DDBJ databases">
        <title>Black Yeasts Isolated from many extreme environments.</title>
        <authorList>
            <person name="Coleine C."/>
            <person name="Stajich J.E."/>
            <person name="Selbmann L."/>
        </authorList>
    </citation>
    <scope>NUCLEOTIDE SEQUENCE [LARGE SCALE GENOMIC DNA]</scope>
    <source>
        <strain evidence="2 3">CCFEE 5935</strain>
    </source>
</reference>
<keyword evidence="3" id="KW-1185">Reference proteome</keyword>
<dbReference type="PANTHER" id="PTHR48125">
    <property type="entry name" value="LP07818P1"/>
    <property type="match status" value="1"/>
</dbReference>
<feature type="compositionally biased region" description="Acidic residues" evidence="1">
    <location>
        <begin position="1339"/>
        <end position="1366"/>
    </location>
</feature>
<dbReference type="Proteomes" id="UP001337655">
    <property type="component" value="Unassembled WGS sequence"/>
</dbReference>
<feature type="compositionally biased region" description="Basic and acidic residues" evidence="1">
    <location>
        <begin position="237"/>
        <end position="247"/>
    </location>
</feature>